<dbReference type="Pfam" id="PF00680">
    <property type="entry name" value="RdRP_1"/>
    <property type="match status" value="1"/>
</dbReference>
<organism evidence="5">
    <name type="scientific">Hubei partiti-like virus 35</name>
    <dbReference type="NCBI Taxonomy" id="1923042"/>
    <lineage>
        <taxon>Viruses</taxon>
        <taxon>Riboviria</taxon>
    </lineage>
</organism>
<feature type="domain" description="RdRp catalytic" evidence="4">
    <location>
        <begin position="212"/>
        <end position="340"/>
    </location>
</feature>
<sequence>MKYLGKASGFGQLFKPPEPSPYLAELLPLCGDLQRSPLSLALIRDDVKKFVTSHSTKPTDILFTEACRQTVRAFMLPSRVKMLHLNDVFKKDLPIWSSSPGLPWMNHGYKVKRDIQQDPDAIQRIRWFWHRVKAGENIAFPDCCAHVRTHIVGKGETKVRAVWGYPATITFGEAVFALPLIEAYSRGDYPIAYGYETGVGGTKRIYHEFEGNNFLGIDFKSFDKAIPPWLLNIAFDVLAYNIDFGNYEEYGVARYRSMLHMYNRLTDYCINTKIRLCNGERYQKDVGLASGSYFTQLAGSVVNYILLTYACLKLKAQVRKLLVFGDDSLLATDVTITPHDIAQVLEPLGMTVNTAKSGASRYISDLTFLGYKINAGICSRPRDKQFAGLVFPERPDKSWDYAASRALGILYANFGVDPVVDYWCRKIVEFRPFDLVLSRDQQRFIDMMKIGKITTKAPTPEELARRIGYL</sequence>
<evidence type="ECO:0000256" key="3">
    <source>
        <dbReference type="ARBA" id="ARBA00022953"/>
    </source>
</evidence>
<dbReference type="InterPro" id="IPR043502">
    <property type="entry name" value="DNA/RNA_pol_sf"/>
</dbReference>
<evidence type="ECO:0000313" key="5">
    <source>
        <dbReference type="EMBL" id="APG78333.1"/>
    </source>
</evidence>
<name>A0A1L3KLU8_9VIRU</name>
<keyword evidence="1" id="KW-0808">Transferase</keyword>
<dbReference type="GO" id="GO:0039694">
    <property type="term" value="P:viral RNA genome replication"/>
    <property type="evidence" value="ECO:0007669"/>
    <property type="project" value="InterPro"/>
</dbReference>
<dbReference type="GO" id="GO:0003723">
    <property type="term" value="F:RNA binding"/>
    <property type="evidence" value="ECO:0007669"/>
    <property type="project" value="InterPro"/>
</dbReference>
<accession>A0A1L3KLU8</accession>
<dbReference type="SUPFAM" id="SSF56672">
    <property type="entry name" value="DNA/RNA polymerases"/>
    <property type="match status" value="1"/>
</dbReference>
<keyword evidence="2" id="KW-0548">Nucleotidyltransferase</keyword>
<dbReference type="PROSITE" id="PS50507">
    <property type="entry name" value="RDRP_SSRNA_POS"/>
    <property type="match status" value="1"/>
</dbReference>
<evidence type="ECO:0000256" key="1">
    <source>
        <dbReference type="ARBA" id="ARBA00022679"/>
    </source>
</evidence>
<keyword evidence="3" id="KW-0693">Viral RNA replication</keyword>
<reference evidence="5" key="1">
    <citation type="journal article" date="2016" name="Nature">
        <title>Redefining the invertebrate RNA virosphere.</title>
        <authorList>
            <person name="Shi M."/>
            <person name="Lin X.D."/>
            <person name="Tian J.H."/>
            <person name="Chen L.J."/>
            <person name="Chen X."/>
            <person name="Li C.X."/>
            <person name="Qin X.C."/>
            <person name="Li J."/>
            <person name="Cao J.P."/>
            <person name="Eden J.S."/>
            <person name="Buchmann J."/>
            <person name="Wang W."/>
            <person name="Xu J."/>
            <person name="Holmes E.C."/>
            <person name="Zhang Y.Z."/>
        </authorList>
    </citation>
    <scope>NUCLEOTIDE SEQUENCE</scope>
    <source>
        <strain evidence="5">WHYY30311</strain>
    </source>
</reference>
<evidence type="ECO:0000259" key="4">
    <source>
        <dbReference type="PROSITE" id="PS50507"/>
    </source>
</evidence>
<dbReference type="InterPro" id="IPR001205">
    <property type="entry name" value="RNA-dir_pol_C"/>
</dbReference>
<protein>
    <submittedName>
        <fullName evidence="5">RdRp</fullName>
    </submittedName>
</protein>
<dbReference type="EMBL" id="KX884218">
    <property type="protein sequence ID" value="APG78333.1"/>
    <property type="molecule type" value="Genomic_RNA"/>
</dbReference>
<dbReference type="GO" id="GO:0003968">
    <property type="term" value="F:RNA-directed RNA polymerase activity"/>
    <property type="evidence" value="ECO:0007669"/>
    <property type="project" value="InterPro"/>
</dbReference>
<dbReference type="InterPro" id="IPR043128">
    <property type="entry name" value="Rev_trsase/Diguanyl_cyclase"/>
</dbReference>
<evidence type="ECO:0000256" key="2">
    <source>
        <dbReference type="ARBA" id="ARBA00022695"/>
    </source>
</evidence>
<dbReference type="GO" id="GO:0006351">
    <property type="term" value="P:DNA-templated transcription"/>
    <property type="evidence" value="ECO:0007669"/>
    <property type="project" value="InterPro"/>
</dbReference>
<proteinExistence type="predicted"/>
<dbReference type="Gene3D" id="3.30.70.270">
    <property type="match status" value="1"/>
</dbReference>
<dbReference type="InterPro" id="IPR007094">
    <property type="entry name" value="RNA-dir_pol_PSvirus"/>
</dbReference>